<evidence type="ECO:0000256" key="10">
    <source>
        <dbReference type="SAM" id="SignalP"/>
    </source>
</evidence>
<feature type="region of interest" description="Disordered" evidence="9">
    <location>
        <begin position="137"/>
        <end position="158"/>
    </location>
</feature>
<keyword evidence="2 8" id="KW-0813">Transport</keyword>
<accession>A0AAP6MLD8</accession>
<sequence length="724" mass="80022">MGIKRKTAHFSVVGLIGLMLLAFVGQAMAQGQNRLEDITVSTLPGDRVEIRLRLSEPAPEPQSFTIDEPARIVLDLADTRVGVRERRQDIGVGATRNIMVAEAQDRTRVVIGLSAPQGYSVTTEGNDIHITVGDRRSRDQLAAPDGPDVSPFVQDDADEPRLDDRRARDLRVRNVDFRRGEQGEGRILVELSDERIPIDIDESADRVRVTFQSAEVARELERRLDVLDFATPVQTIDTRHGPDGVEMEIRLSGEYEQLAYQSEKQFALEFRPLTEREIEEREEREYTGERLTLNFQDIETRAVLQLIADFTDLNIVVADSVTGNVTLRLQNVPWDQALDIILQTQGLDTRQSGNVILVAPAQEIAQREQQELQARQAREELVPLRSEFIQVNYARAADLAQLIRSEGSQMLSERGNVAVDDRTNTLLLQDTDDRLTDVRRMVNRLDIPVRQVLIESRIVVATSDFNRELGSRFGVTHARERGDDGLLTISGGLSGADTMMRSGLDNIQNTGQPFPVTVPNLQDRLNVNLPVASPAGRFSMAILDSDYLVDLELSALQSQGRGEVISSPRVITADQKEASIQQGVEIPFQSAQAGTGAGAVTTEFKEAVLSLTVTPQITPDERIIMDLEVSNDTIGEEVPSATGGFVPSIDTRVVRTQAAVNNGETVVLGGIYETQRQEGESRVPILGDIPGLGMLFRSTTRSASKAELLVFVTPKLLKDDARVE</sequence>
<dbReference type="Gene3D" id="3.30.1370.130">
    <property type="match status" value="1"/>
</dbReference>
<gene>
    <name evidence="12" type="primary">pilQ</name>
    <name evidence="12" type="ORF">VCB98_07980</name>
</gene>
<evidence type="ECO:0000256" key="9">
    <source>
        <dbReference type="SAM" id="MobiDB-lite"/>
    </source>
</evidence>
<keyword evidence="13" id="KW-1185">Reference proteome</keyword>
<dbReference type="Pfam" id="PF00263">
    <property type="entry name" value="Secretin"/>
    <property type="match status" value="1"/>
</dbReference>
<evidence type="ECO:0000256" key="1">
    <source>
        <dbReference type="ARBA" id="ARBA00004370"/>
    </source>
</evidence>
<evidence type="ECO:0000313" key="13">
    <source>
        <dbReference type="Proteomes" id="UP001302316"/>
    </source>
</evidence>
<keyword evidence="3 10" id="KW-0732">Signal</keyword>
<dbReference type="PRINTS" id="PR00811">
    <property type="entry name" value="BCTERIALGSPD"/>
</dbReference>
<keyword evidence="4" id="KW-0653">Protein transport</keyword>
<evidence type="ECO:0000259" key="11">
    <source>
        <dbReference type="SMART" id="SM00965"/>
    </source>
</evidence>
<proteinExistence type="inferred from homology"/>
<evidence type="ECO:0000256" key="2">
    <source>
        <dbReference type="ARBA" id="ARBA00022448"/>
    </source>
</evidence>
<evidence type="ECO:0000313" key="12">
    <source>
        <dbReference type="EMBL" id="MEA5445755.1"/>
    </source>
</evidence>
<dbReference type="Pfam" id="PF07660">
    <property type="entry name" value="STN"/>
    <property type="match status" value="1"/>
</dbReference>
<dbReference type="Pfam" id="PF03958">
    <property type="entry name" value="Secretin_N"/>
    <property type="match status" value="1"/>
</dbReference>
<evidence type="ECO:0000256" key="8">
    <source>
        <dbReference type="RuleBase" id="RU004004"/>
    </source>
</evidence>
<dbReference type="InterPro" id="IPR005644">
    <property type="entry name" value="NolW-like"/>
</dbReference>
<organism evidence="12 13">
    <name type="scientific">Natronospira elongata</name>
    <dbReference type="NCBI Taxonomy" id="3110268"/>
    <lineage>
        <taxon>Bacteria</taxon>
        <taxon>Pseudomonadati</taxon>
        <taxon>Pseudomonadota</taxon>
        <taxon>Gammaproteobacteria</taxon>
        <taxon>Natronospirales</taxon>
        <taxon>Natronospiraceae</taxon>
        <taxon>Natronospira</taxon>
    </lineage>
</organism>
<dbReference type="InterPro" id="IPR021731">
    <property type="entry name" value="AMIN_dom"/>
</dbReference>
<dbReference type="Gene3D" id="3.30.1370.120">
    <property type="match status" value="1"/>
</dbReference>
<dbReference type="NCBIfam" id="TIGR02515">
    <property type="entry name" value="IV_pilus_PilQ"/>
    <property type="match status" value="1"/>
</dbReference>
<dbReference type="RefSeq" id="WP_346051501.1">
    <property type="nucleotide sequence ID" value="NZ_JAYGII010000014.1"/>
</dbReference>
<dbReference type="GO" id="GO:0009279">
    <property type="term" value="C:cell outer membrane"/>
    <property type="evidence" value="ECO:0007669"/>
    <property type="project" value="UniProtKB-SubCell"/>
</dbReference>
<dbReference type="PANTHER" id="PTHR30604:SF1">
    <property type="entry name" value="DNA UTILIZATION PROTEIN HOFQ"/>
    <property type="match status" value="1"/>
</dbReference>
<keyword evidence="6" id="KW-0998">Cell outer membrane</keyword>
<comment type="subcellular location">
    <subcellularLocation>
        <location evidence="8">Cell outer membrane</location>
    </subcellularLocation>
    <subcellularLocation>
        <location evidence="1">Membrane</location>
    </subcellularLocation>
</comment>
<dbReference type="Gene3D" id="2.60.40.3470">
    <property type="match status" value="1"/>
</dbReference>
<comment type="caution">
    <text evidence="12">The sequence shown here is derived from an EMBL/GenBank/DDBJ whole genome shotgun (WGS) entry which is preliminary data.</text>
</comment>
<evidence type="ECO:0000256" key="4">
    <source>
        <dbReference type="ARBA" id="ARBA00022927"/>
    </source>
</evidence>
<evidence type="ECO:0000256" key="6">
    <source>
        <dbReference type="ARBA" id="ARBA00023237"/>
    </source>
</evidence>
<dbReference type="EMBL" id="JAYGII010000014">
    <property type="protein sequence ID" value="MEA5445755.1"/>
    <property type="molecule type" value="Genomic_DNA"/>
</dbReference>
<dbReference type="Gene3D" id="2.60.40.3500">
    <property type="match status" value="1"/>
</dbReference>
<reference evidence="12 13" key="1">
    <citation type="submission" date="2023-12" db="EMBL/GenBank/DDBJ databases">
        <title>Whole-genome sequencing of halo(alkali)philic microorganisms from hypersaline lakes.</title>
        <authorList>
            <person name="Sorokin D.Y."/>
            <person name="Merkel A.Y."/>
            <person name="Messina E."/>
            <person name="Yakimov M."/>
        </authorList>
    </citation>
    <scope>NUCLEOTIDE SEQUENCE [LARGE SCALE GENOMIC DNA]</scope>
    <source>
        <strain evidence="12 13">AB-CW1</strain>
    </source>
</reference>
<dbReference type="GO" id="GO:0009306">
    <property type="term" value="P:protein secretion"/>
    <property type="evidence" value="ECO:0007669"/>
    <property type="project" value="InterPro"/>
</dbReference>
<feature type="domain" description="Secretin/TonB short N-terminal" evidence="11">
    <location>
        <begin position="313"/>
        <end position="361"/>
    </location>
</feature>
<feature type="signal peptide" evidence="10">
    <location>
        <begin position="1"/>
        <end position="29"/>
    </location>
</feature>
<dbReference type="InterPro" id="IPR001775">
    <property type="entry name" value="GspD/PilQ"/>
</dbReference>
<dbReference type="InterPro" id="IPR051808">
    <property type="entry name" value="Type_IV_pilus_biogenesis"/>
</dbReference>
<evidence type="ECO:0000256" key="5">
    <source>
        <dbReference type="ARBA" id="ARBA00023136"/>
    </source>
</evidence>
<dbReference type="InterPro" id="IPR004846">
    <property type="entry name" value="T2SS/T3SS_dom"/>
</dbReference>
<comment type="similarity">
    <text evidence="7">Belongs to the bacterial secretin family.</text>
</comment>
<evidence type="ECO:0000256" key="3">
    <source>
        <dbReference type="ARBA" id="ARBA00022729"/>
    </source>
</evidence>
<dbReference type="AlphaFoldDB" id="A0AAP6MLD8"/>
<dbReference type="InterPro" id="IPR038591">
    <property type="entry name" value="NolW-like_sf"/>
</dbReference>
<feature type="chain" id="PRO_5042820836" evidence="10">
    <location>
        <begin position="30"/>
        <end position="724"/>
    </location>
</feature>
<dbReference type="PANTHER" id="PTHR30604">
    <property type="entry name" value="PROTEIN TRANSPORT PROTEIN HOFQ"/>
    <property type="match status" value="1"/>
</dbReference>
<dbReference type="Pfam" id="PF11741">
    <property type="entry name" value="AMIN"/>
    <property type="match status" value="2"/>
</dbReference>
<dbReference type="InterPro" id="IPR013355">
    <property type="entry name" value="Pilus_4_PilQ"/>
</dbReference>
<name>A0AAP6MLD8_9GAMM</name>
<protein>
    <submittedName>
        <fullName evidence="12">Type IV pilus secretin PilQ</fullName>
    </submittedName>
</protein>
<dbReference type="SMART" id="SM00965">
    <property type="entry name" value="STN"/>
    <property type="match status" value="1"/>
</dbReference>
<dbReference type="Proteomes" id="UP001302316">
    <property type="component" value="Unassembled WGS sequence"/>
</dbReference>
<evidence type="ECO:0000256" key="7">
    <source>
        <dbReference type="RuleBase" id="RU004003"/>
    </source>
</evidence>
<dbReference type="InterPro" id="IPR011662">
    <property type="entry name" value="Secretin/TonB_short_N"/>
</dbReference>
<keyword evidence="5" id="KW-0472">Membrane</keyword>